<feature type="compositionally biased region" description="Basic and acidic residues" evidence="1">
    <location>
        <begin position="158"/>
        <end position="170"/>
    </location>
</feature>
<reference evidence="2" key="3">
    <citation type="submission" date="2024-01" db="EMBL/GenBank/DDBJ databases">
        <authorList>
            <person name="Coelho M.A."/>
            <person name="David-Palma M."/>
            <person name="Shea T."/>
            <person name="Sun S."/>
            <person name="Cuomo C.A."/>
            <person name="Heitman J."/>
        </authorList>
    </citation>
    <scope>NUCLEOTIDE SEQUENCE</scope>
    <source>
        <strain evidence="2">CBS 7841</strain>
    </source>
</reference>
<dbReference type="Pfam" id="PF09725">
    <property type="entry name" value="Fra10Ac1"/>
    <property type="match status" value="1"/>
</dbReference>
<feature type="region of interest" description="Disordered" evidence="1">
    <location>
        <begin position="211"/>
        <end position="262"/>
    </location>
</feature>
<dbReference type="Proteomes" id="UP000094043">
    <property type="component" value="Chromosome 1"/>
</dbReference>
<dbReference type="VEuPathDB" id="FungiDB:L203_00456"/>
<protein>
    <submittedName>
        <fullName evidence="2">Uncharacterized protein</fullName>
    </submittedName>
</protein>
<proteinExistence type="predicted"/>
<feature type="compositionally biased region" description="Basic residues" evidence="1">
    <location>
        <begin position="232"/>
        <end position="244"/>
    </location>
</feature>
<keyword evidence="3" id="KW-1185">Reference proteome</keyword>
<gene>
    <name evidence="2" type="ORF">L203_100669</name>
</gene>
<accession>A0A1E3IX58</accession>
<dbReference type="AlphaFoldDB" id="A0A1E3IX58"/>
<dbReference type="GeneID" id="91084883"/>
<feature type="compositionally biased region" description="Basic and acidic residues" evidence="1">
    <location>
        <begin position="245"/>
        <end position="262"/>
    </location>
</feature>
<name>A0A1E3IX58_9TREE</name>
<dbReference type="KEGG" id="cdep:91084883"/>
<dbReference type="OrthoDB" id="197967at2759"/>
<reference evidence="2" key="1">
    <citation type="submission" date="2016-06" db="EMBL/GenBank/DDBJ databases">
        <authorList>
            <person name="Cuomo C."/>
            <person name="Litvintseva A."/>
            <person name="Heitman J."/>
            <person name="Chen Y."/>
            <person name="Sun S."/>
            <person name="Springer D."/>
            <person name="Dromer F."/>
            <person name="Young S."/>
            <person name="Zeng Q."/>
            <person name="Chapman S."/>
            <person name="Gujja S."/>
            <person name="Saif S."/>
            <person name="Birren B."/>
        </authorList>
    </citation>
    <scope>NUCLEOTIDE SEQUENCE</scope>
    <source>
        <strain evidence="2">CBS 7841</strain>
    </source>
</reference>
<evidence type="ECO:0000313" key="3">
    <source>
        <dbReference type="Proteomes" id="UP000094043"/>
    </source>
</evidence>
<evidence type="ECO:0000313" key="2">
    <source>
        <dbReference type="EMBL" id="WVN85522.1"/>
    </source>
</evidence>
<feature type="compositionally biased region" description="Basic and acidic residues" evidence="1">
    <location>
        <begin position="211"/>
        <end position="231"/>
    </location>
</feature>
<dbReference type="EMBL" id="CP143784">
    <property type="protein sequence ID" value="WVN85522.1"/>
    <property type="molecule type" value="Genomic_DNA"/>
</dbReference>
<reference evidence="2" key="2">
    <citation type="journal article" date="2022" name="Elife">
        <title>Obligate sexual reproduction of a homothallic fungus closely related to the Cryptococcus pathogenic species complex.</title>
        <authorList>
            <person name="Passer A.R."/>
            <person name="Clancey S.A."/>
            <person name="Shea T."/>
            <person name="David-Palma M."/>
            <person name="Averette A.F."/>
            <person name="Boekhout T."/>
            <person name="Porcel B.M."/>
            <person name="Nowrousian M."/>
            <person name="Cuomo C.A."/>
            <person name="Sun S."/>
            <person name="Heitman J."/>
            <person name="Coelho M.A."/>
        </authorList>
    </citation>
    <scope>NUCLEOTIDE SEQUENCE</scope>
    <source>
        <strain evidence="2">CBS 7841</strain>
    </source>
</reference>
<feature type="region of interest" description="Disordered" evidence="1">
    <location>
        <begin position="144"/>
        <end position="170"/>
    </location>
</feature>
<sequence>MDYKSLDLVSTPVCTALATGPPVSSRLRPNANGVSAFQREAQLSSYSNAPQPQAFRSDWDVVRENHRFIRENEEPETVSWEERLARAYESKLFKEFALIDLKHYKSKKLALRWRTAPEVVNGLGEDTCGSLRCRYHQPVVPPSPKHRLVSFPRSSQHYHSESDSEGDRLAQEMPSLQSFELPFVYMEAGERKEALVKVKLCRKCTGKLLWKPDENSRSHSRHRDETKAERNKSRHKDKKHRSRRERRDSRQSRSKSPDRQRR</sequence>
<organism evidence="2 3">
    <name type="scientific">Cryptococcus depauperatus CBS 7841</name>
    <dbReference type="NCBI Taxonomy" id="1295531"/>
    <lineage>
        <taxon>Eukaryota</taxon>
        <taxon>Fungi</taxon>
        <taxon>Dikarya</taxon>
        <taxon>Basidiomycota</taxon>
        <taxon>Agaricomycotina</taxon>
        <taxon>Tremellomycetes</taxon>
        <taxon>Tremellales</taxon>
        <taxon>Cryptococcaceae</taxon>
        <taxon>Cryptococcus</taxon>
    </lineage>
</organism>
<dbReference type="InterPro" id="IPR019129">
    <property type="entry name" value="Folate-sensitive_fs_Fra10Ac1"/>
</dbReference>
<dbReference type="RefSeq" id="XP_066066222.1">
    <property type="nucleotide sequence ID" value="XM_066210125.1"/>
</dbReference>
<evidence type="ECO:0000256" key="1">
    <source>
        <dbReference type="SAM" id="MobiDB-lite"/>
    </source>
</evidence>